<dbReference type="Proteomes" id="UP000225320">
    <property type="component" value="Unassembled WGS sequence"/>
</dbReference>
<comment type="function">
    <text evidence="15 16">Catalyzes the condensation of ATP and 5-phosphoribose 1-diphosphate to form N'-(5'-phosphoribosyl)-ATP (PR-ATP). Has a crucial role in the pathway because the rate of histidine biosynthesis seems to be controlled primarily by regulation of HisG enzymatic activity.</text>
</comment>
<dbReference type="HAMAP" id="MF_01018">
    <property type="entry name" value="HisG_Short"/>
    <property type="match status" value="1"/>
</dbReference>
<evidence type="ECO:0000256" key="6">
    <source>
        <dbReference type="ARBA" id="ARBA00011946"/>
    </source>
</evidence>
<dbReference type="Gene3D" id="3.40.190.10">
    <property type="entry name" value="Periplasmic binding protein-like II"/>
    <property type="match status" value="2"/>
</dbReference>
<dbReference type="Pfam" id="PF01634">
    <property type="entry name" value="HisG"/>
    <property type="match status" value="1"/>
</dbReference>
<gene>
    <name evidence="16" type="primary">hisG</name>
    <name evidence="18" type="ORF">CON73_28560</name>
</gene>
<dbReference type="GO" id="GO:0003879">
    <property type="term" value="F:ATP phosphoribosyltransferase activity"/>
    <property type="evidence" value="ECO:0007669"/>
    <property type="project" value="UniProtKB-UniRule"/>
</dbReference>
<proteinExistence type="inferred from homology"/>
<evidence type="ECO:0000256" key="16">
    <source>
        <dbReference type="HAMAP-Rule" id="MF_01018"/>
    </source>
</evidence>
<keyword evidence="11 16" id="KW-0808">Transferase</keyword>
<keyword evidence="10 16" id="KW-0328">Glycosyltransferase</keyword>
<comment type="subunit">
    <text evidence="5 16">Heteromultimer composed of HisG and HisZ subunits.</text>
</comment>
<comment type="domain">
    <text evidence="16">Lacks the C-terminal regulatory region which is replaced by HisZ.</text>
</comment>
<dbReference type="AlphaFoldDB" id="A0A2A7Y1J0"/>
<evidence type="ECO:0000256" key="9">
    <source>
        <dbReference type="ARBA" id="ARBA00022605"/>
    </source>
</evidence>
<evidence type="ECO:0000256" key="10">
    <source>
        <dbReference type="ARBA" id="ARBA00022676"/>
    </source>
</evidence>
<feature type="domain" description="ATP phosphoribosyltransferase catalytic" evidence="17">
    <location>
        <begin position="58"/>
        <end position="205"/>
    </location>
</feature>
<dbReference type="EMBL" id="NVOI01000139">
    <property type="protein sequence ID" value="PGG81810.1"/>
    <property type="molecule type" value="Genomic_DNA"/>
</dbReference>
<sequence>MSVNEEFITIALSKGRLLSETLQILRASGINIPIDLESSRELCFELSEQNLRFVLVKSVDILLFLEKGIADLGVVGSDLLLEKGEGFVDVLDLKIGQCELCVCAKPGINIRDVKSVASKYPVITKKYFDQQYHDIEVIHLNGSLEIAPVLNMADCIVEIVQSGKTLVENGLIVYEKIEKISAKIVKRKKSLYEKEKQINDFLANFNNYFYNINVPSKL</sequence>
<dbReference type="PROSITE" id="PS01316">
    <property type="entry name" value="ATP_P_PHORIBOSYLTR"/>
    <property type="match status" value="1"/>
</dbReference>
<dbReference type="NCBIfam" id="TIGR00070">
    <property type="entry name" value="hisG"/>
    <property type="match status" value="1"/>
</dbReference>
<comment type="similarity">
    <text evidence="4 16">Belongs to the ATP phosphoribosyltransferase family. Short subfamily.</text>
</comment>
<keyword evidence="14 16" id="KW-0368">Histidine biosynthesis</keyword>
<dbReference type="PANTHER" id="PTHR21403:SF8">
    <property type="entry name" value="ATP PHOSPHORIBOSYLTRANSFERASE"/>
    <property type="match status" value="1"/>
</dbReference>
<comment type="pathway">
    <text evidence="3 16">Amino-acid biosynthesis; L-histidine biosynthesis; L-histidine from 5-phospho-alpha-D-ribose 1-diphosphate: step 1/9.</text>
</comment>
<dbReference type="PANTHER" id="PTHR21403">
    <property type="entry name" value="ATP PHOSPHORIBOSYLTRANSFERASE ATP-PRTASE"/>
    <property type="match status" value="1"/>
</dbReference>
<dbReference type="InterPro" id="IPR018198">
    <property type="entry name" value="ATP_PRibTrfase_CS"/>
</dbReference>
<reference evidence="18 19" key="1">
    <citation type="submission" date="2017-09" db="EMBL/GenBank/DDBJ databases">
        <title>Large-scale bioinformatics analysis of Bacillus genomes uncovers conserved roles of natural products in bacterial physiology.</title>
        <authorList>
            <consortium name="Agbiome Team Llc"/>
            <person name="Bleich R.M."/>
            <person name="Grubbs K.J."/>
            <person name="Santa Maria K.C."/>
            <person name="Allen S.E."/>
            <person name="Farag S."/>
            <person name="Shank E.A."/>
            <person name="Bowers A."/>
        </authorList>
    </citation>
    <scope>NUCLEOTIDE SEQUENCE [LARGE SCALE GENOMIC DNA]</scope>
    <source>
        <strain evidence="18 19">AFS094862</strain>
    </source>
</reference>
<name>A0A2A7Y1J0_9BACI</name>
<evidence type="ECO:0000256" key="3">
    <source>
        <dbReference type="ARBA" id="ARBA00004667"/>
    </source>
</evidence>
<keyword evidence="8 16" id="KW-0963">Cytoplasm</keyword>
<dbReference type="InterPro" id="IPR013820">
    <property type="entry name" value="ATP_PRibTrfase_cat"/>
</dbReference>
<dbReference type="SUPFAM" id="SSF53850">
    <property type="entry name" value="Periplasmic binding protein-like II"/>
    <property type="match status" value="1"/>
</dbReference>
<keyword evidence="12 16" id="KW-0547">Nucleotide-binding</keyword>
<evidence type="ECO:0000256" key="15">
    <source>
        <dbReference type="ARBA" id="ARBA00024861"/>
    </source>
</evidence>
<organism evidence="18 19">
    <name type="scientific">Bacillus toyonensis</name>
    <dbReference type="NCBI Taxonomy" id="155322"/>
    <lineage>
        <taxon>Bacteria</taxon>
        <taxon>Bacillati</taxon>
        <taxon>Bacillota</taxon>
        <taxon>Bacilli</taxon>
        <taxon>Bacillales</taxon>
        <taxon>Bacillaceae</taxon>
        <taxon>Bacillus</taxon>
        <taxon>Bacillus cereus group</taxon>
    </lineage>
</organism>
<comment type="subcellular location">
    <subcellularLocation>
        <location evidence="2 16">Cytoplasm</location>
    </subcellularLocation>
</comment>
<dbReference type="UniPathway" id="UPA00031">
    <property type="reaction ID" value="UER00006"/>
</dbReference>
<evidence type="ECO:0000256" key="7">
    <source>
        <dbReference type="ARBA" id="ARBA00020998"/>
    </source>
</evidence>
<dbReference type="RefSeq" id="WP_098072194.1">
    <property type="nucleotide sequence ID" value="NZ_JBALMW010000554.1"/>
</dbReference>
<evidence type="ECO:0000256" key="12">
    <source>
        <dbReference type="ARBA" id="ARBA00022741"/>
    </source>
</evidence>
<dbReference type="InterPro" id="IPR001348">
    <property type="entry name" value="ATP_PRibTrfase_HisG"/>
</dbReference>
<dbReference type="GO" id="GO:0005737">
    <property type="term" value="C:cytoplasm"/>
    <property type="evidence" value="ECO:0007669"/>
    <property type="project" value="UniProtKB-SubCell"/>
</dbReference>
<dbReference type="EC" id="2.4.2.17" evidence="6 16"/>
<dbReference type="InterPro" id="IPR024893">
    <property type="entry name" value="ATP_PRibTrfase_HisG_short"/>
</dbReference>
<comment type="caution">
    <text evidence="18">The sequence shown here is derived from an EMBL/GenBank/DDBJ whole genome shotgun (WGS) entry which is preliminary data.</text>
</comment>
<evidence type="ECO:0000256" key="13">
    <source>
        <dbReference type="ARBA" id="ARBA00022840"/>
    </source>
</evidence>
<dbReference type="CDD" id="cd13595">
    <property type="entry name" value="PBP2_HisGs"/>
    <property type="match status" value="1"/>
</dbReference>
<keyword evidence="9 16" id="KW-0028">Amino-acid biosynthesis</keyword>
<keyword evidence="13 16" id="KW-0067">ATP-binding</keyword>
<evidence type="ECO:0000259" key="17">
    <source>
        <dbReference type="Pfam" id="PF01634"/>
    </source>
</evidence>
<evidence type="ECO:0000313" key="19">
    <source>
        <dbReference type="Proteomes" id="UP000225320"/>
    </source>
</evidence>
<dbReference type="GO" id="GO:0000105">
    <property type="term" value="P:L-histidine biosynthetic process"/>
    <property type="evidence" value="ECO:0007669"/>
    <property type="project" value="UniProtKB-UniRule"/>
</dbReference>
<evidence type="ECO:0000256" key="14">
    <source>
        <dbReference type="ARBA" id="ARBA00023102"/>
    </source>
</evidence>
<evidence type="ECO:0000313" key="18">
    <source>
        <dbReference type="EMBL" id="PGG81810.1"/>
    </source>
</evidence>
<evidence type="ECO:0000256" key="4">
    <source>
        <dbReference type="ARBA" id="ARBA00009489"/>
    </source>
</evidence>
<evidence type="ECO:0000256" key="2">
    <source>
        <dbReference type="ARBA" id="ARBA00004496"/>
    </source>
</evidence>
<comment type="catalytic activity">
    <reaction evidence="1 16">
        <text>1-(5-phospho-beta-D-ribosyl)-ATP + diphosphate = 5-phospho-alpha-D-ribose 1-diphosphate + ATP</text>
        <dbReference type="Rhea" id="RHEA:18473"/>
        <dbReference type="ChEBI" id="CHEBI:30616"/>
        <dbReference type="ChEBI" id="CHEBI:33019"/>
        <dbReference type="ChEBI" id="CHEBI:58017"/>
        <dbReference type="ChEBI" id="CHEBI:73183"/>
        <dbReference type="EC" id="2.4.2.17"/>
    </reaction>
</comment>
<protein>
    <recommendedName>
        <fullName evidence="7 16">ATP phosphoribosyltransferase</fullName>
        <shortName evidence="16">ATP-PRT</shortName>
        <shortName evidence="16">ATP-PRTase</shortName>
        <ecNumber evidence="6 16">2.4.2.17</ecNumber>
    </recommendedName>
</protein>
<evidence type="ECO:0000256" key="1">
    <source>
        <dbReference type="ARBA" id="ARBA00000915"/>
    </source>
</evidence>
<evidence type="ECO:0000256" key="8">
    <source>
        <dbReference type="ARBA" id="ARBA00022490"/>
    </source>
</evidence>
<accession>A0A2A7Y1J0</accession>
<dbReference type="GO" id="GO:0005524">
    <property type="term" value="F:ATP binding"/>
    <property type="evidence" value="ECO:0007669"/>
    <property type="project" value="UniProtKB-KW"/>
</dbReference>
<evidence type="ECO:0000256" key="5">
    <source>
        <dbReference type="ARBA" id="ARBA00011496"/>
    </source>
</evidence>
<evidence type="ECO:0000256" key="11">
    <source>
        <dbReference type="ARBA" id="ARBA00022679"/>
    </source>
</evidence>